<gene>
    <name evidence="2" type="ORF">FVF75_04885</name>
</gene>
<accession>A0A5D0RKQ0</accession>
<comment type="caution">
    <text evidence="2">The sequence shown here is derived from an EMBL/GenBank/DDBJ whole genome shotgun (WGS) entry which is preliminary data.</text>
</comment>
<dbReference type="EMBL" id="VSIY01000004">
    <property type="protein sequence ID" value="TYB82072.1"/>
    <property type="molecule type" value="Genomic_DNA"/>
</dbReference>
<sequence length="73" mass="8108">MRSTPSRNVRTGHGSGFDMIFKIITGFLVFLVVLALFGRFRFPGQDRLANATCPKCGRYRIGKGPCPCEKKKG</sequence>
<evidence type="ECO:0000313" key="3">
    <source>
        <dbReference type="Proteomes" id="UP000322080"/>
    </source>
</evidence>
<keyword evidence="1" id="KW-0812">Transmembrane</keyword>
<feature type="transmembrane region" description="Helical" evidence="1">
    <location>
        <begin position="20"/>
        <end position="38"/>
    </location>
</feature>
<dbReference type="AlphaFoldDB" id="A0A5D0RKQ0"/>
<organism evidence="2 3">
    <name type="scientific">Maritimibacter fusiformis</name>
    <dbReference type="NCBI Taxonomy" id="2603819"/>
    <lineage>
        <taxon>Bacteria</taxon>
        <taxon>Pseudomonadati</taxon>
        <taxon>Pseudomonadota</taxon>
        <taxon>Alphaproteobacteria</taxon>
        <taxon>Rhodobacterales</taxon>
        <taxon>Roseobacteraceae</taxon>
        <taxon>Maritimibacter</taxon>
    </lineage>
</organism>
<evidence type="ECO:0000313" key="2">
    <source>
        <dbReference type="EMBL" id="TYB82072.1"/>
    </source>
</evidence>
<dbReference type="Proteomes" id="UP000322080">
    <property type="component" value="Unassembled WGS sequence"/>
</dbReference>
<keyword evidence="1" id="KW-0472">Membrane</keyword>
<keyword evidence="1" id="KW-1133">Transmembrane helix</keyword>
<name>A0A5D0RKQ0_9RHOB</name>
<protein>
    <submittedName>
        <fullName evidence="2">Uncharacterized protein</fullName>
    </submittedName>
</protein>
<keyword evidence="3" id="KW-1185">Reference proteome</keyword>
<evidence type="ECO:0000256" key="1">
    <source>
        <dbReference type="SAM" id="Phobius"/>
    </source>
</evidence>
<proteinExistence type="predicted"/>
<reference evidence="2 3" key="1">
    <citation type="submission" date="2019-08" db="EMBL/GenBank/DDBJ databases">
        <title>Identification of a novel species of the genus Boseongicola.</title>
        <authorList>
            <person name="Zhang X.-Q."/>
        </authorList>
    </citation>
    <scope>NUCLEOTIDE SEQUENCE [LARGE SCALE GENOMIC DNA]</scope>
    <source>
        <strain evidence="2 3">HY14</strain>
    </source>
</reference>